<dbReference type="EMBL" id="JAHRIN010067254">
    <property type="protein sequence ID" value="MEQ2214177.1"/>
    <property type="molecule type" value="Genomic_DNA"/>
</dbReference>
<dbReference type="Proteomes" id="UP001434883">
    <property type="component" value="Unassembled WGS sequence"/>
</dbReference>
<protein>
    <submittedName>
        <fullName evidence="1">Uncharacterized protein</fullName>
    </submittedName>
</protein>
<sequence length="111" mass="12266">MKRILIGVKGGNEGKIETHNRWIFVSRAGFSCCCCPHGWLHYPGHVVLPRLLAAWLSSSLIGFGYIKPPGQGAILPEKYSIFSPSLEAGGVQAALWMVIAYLFRLPQVDLR</sequence>
<accession>A0ABV0S3Q5</accession>
<keyword evidence="2" id="KW-1185">Reference proteome</keyword>
<reference evidence="1 2" key="1">
    <citation type="submission" date="2021-06" db="EMBL/GenBank/DDBJ databases">
        <authorList>
            <person name="Palmer J.M."/>
        </authorList>
    </citation>
    <scope>NUCLEOTIDE SEQUENCE [LARGE SCALE GENOMIC DNA]</scope>
    <source>
        <strain evidence="1 2">XC_2019</strain>
        <tissue evidence="1">Muscle</tissue>
    </source>
</reference>
<organism evidence="1 2">
    <name type="scientific">Xenoophorus captivus</name>
    <dbReference type="NCBI Taxonomy" id="1517983"/>
    <lineage>
        <taxon>Eukaryota</taxon>
        <taxon>Metazoa</taxon>
        <taxon>Chordata</taxon>
        <taxon>Craniata</taxon>
        <taxon>Vertebrata</taxon>
        <taxon>Euteleostomi</taxon>
        <taxon>Actinopterygii</taxon>
        <taxon>Neopterygii</taxon>
        <taxon>Teleostei</taxon>
        <taxon>Neoteleostei</taxon>
        <taxon>Acanthomorphata</taxon>
        <taxon>Ovalentaria</taxon>
        <taxon>Atherinomorphae</taxon>
        <taxon>Cyprinodontiformes</taxon>
        <taxon>Goodeidae</taxon>
        <taxon>Xenoophorus</taxon>
    </lineage>
</organism>
<evidence type="ECO:0000313" key="1">
    <source>
        <dbReference type="EMBL" id="MEQ2214177.1"/>
    </source>
</evidence>
<comment type="caution">
    <text evidence="1">The sequence shown here is derived from an EMBL/GenBank/DDBJ whole genome shotgun (WGS) entry which is preliminary data.</text>
</comment>
<name>A0ABV0S3Q5_9TELE</name>
<evidence type="ECO:0000313" key="2">
    <source>
        <dbReference type="Proteomes" id="UP001434883"/>
    </source>
</evidence>
<gene>
    <name evidence="1" type="ORF">XENOCAPTIV_016923</name>
</gene>
<proteinExistence type="predicted"/>